<feature type="transmembrane region" description="Helical" evidence="1">
    <location>
        <begin position="42"/>
        <end position="63"/>
    </location>
</feature>
<protein>
    <submittedName>
        <fullName evidence="2">Uncharacterized protein</fullName>
    </submittedName>
</protein>
<accession>A0A920CYN8</accession>
<dbReference type="RefSeq" id="WP_213514942.1">
    <property type="nucleotide sequence ID" value="NZ_BOSE01000003.1"/>
</dbReference>
<dbReference type="AlphaFoldDB" id="A0A920CYN8"/>
<evidence type="ECO:0000313" key="3">
    <source>
        <dbReference type="Proteomes" id="UP000683139"/>
    </source>
</evidence>
<evidence type="ECO:0000256" key="1">
    <source>
        <dbReference type="SAM" id="Phobius"/>
    </source>
</evidence>
<feature type="transmembrane region" description="Helical" evidence="1">
    <location>
        <begin position="12"/>
        <end position="30"/>
    </location>
</feature>
<dbReference type="Proteomes" id="UP000683139">
    <property type="component" value="Unassembled WGS sequence"/>
</dbReference>
<dbReference type="EMBL" id="BOSE01000003">
    <property type="protein sequence ID" value="GIP16583.1"/>
    <property type="molecule type" value="Genomic_DNA"/>
</dbReference>
<organism evidence="2 3">
    <name type="scientific">Paenibacillus montaniterrae</name>
    <dbReference type="NCBI Taxonomy" id="429341"/>
    <lineage>
        <taxon>Bacteria</taxon>
        <taxon>Bacillati</taxon>
        <taxon>Bacillota</taxon>
        <taxon>Bacilli</taxon>
        <taxon>Bacillales</taxon>
        <taxon>Paenibacillaceae</taxon>
        <taxon>Paenibacillus</taxon>
    </lineage>
</organism>
<comment type="caution">
    <text evidence="2">The sequence shown here is derived from an EMBL/GenBank/DDBJ whole genome shotgun (WGS) entry which is preliminary data.</text>
</comment>
<name>A0A920CYN8_9BACL</name>
<reference evidence="2" key="1">
    <citation type="submission" date="2021-03" db="EMBL/GenBank/DDBJ databases">
        <title>Antimicrobial resistance genes in bacteria isolated from Japanese honey, and their potential for conferring macrolide and lincosamide resistance in the American foulbrood pathogen Paenibacillus larvae.</title>
        <authorList>
            <person name="Okamoto M."/>
            <person name="Kumagai M."/>
            <person name="Kanamori H."/>
            <person name="Takamatsu D."/>
        </authorList>
    </citation>
    <scope>NUCLEOTIDE SEQUENCE</scope>
    <source>
        <strain evidence="2">J40TS1</strain>
    </source>
</reference>
<evidence type="ECO:0000313" key="2">
    <source>
        <dbReference type="EMBL" id="GIP16583.1"/>
    </source>
</evidence>
<keyword evidence="1" id="KW-1133">Transmembrane helix</keyword>
<sequence length="98" mass="10900">MSDLDTFLYFRPILILFVGILVILLITTLFQKRHNKTINLSTISITVVISLVVSTFLIYQMGILSDELAVGADSASTILFIVIIILSLANVLAYILKR</sequence>
<keyword evidence="1" id="KW-0812">Transmembrane</keyword>
<gene>
    <name evidence="2" type="ORF">J40TS1_22250</name>
</gene>
<proteinExistence type="predicted"/>
<keyword evidence="3" id="KW-1185">Reference proteome</keyword>
<feature type="transmembrane region" description="Helical" evidence="1">
    <location>
        <begin position="75"/>
        <end position="96"/>
    </location>
</feature>
<keyword evidence="1" id="KW-0472">Membrane</keyword>